<gene>
    <name evidence="2" type="ORF">CCAP1982_LOCUS7673</name>
</gene>
<proteinExistence type="predicted"/>
<dbReference type="AlphaFoldDB" id="A0A811UK55"/>
<name>A0A811UK55_CERCA</name>
<protein>
    <submittedName>
        <fullName evidence="2">(Mediterranean fruit fly) hypothetical protein</fullName>
    </submittedName>
</protein>
<feature type="compositionally biased region" description="Polar residues" evidence="1">
    <location>
        <begin position="82"/>
        <end position="97"/>
    </location>
</feature>
<feature type="compositionally biased region" description="Polar residues" evidence="1">
    <location>
        <begin position="13"/>
        <end position="26"/>
    </location>
</feature>
<feature type="region of interest" description="Disordered" evidence="1">
    <location>
        <begin position="1"/>
        <end position="34"/>
    </location>
</feature>
<organism evidence="2 3">
    <name type="scientific">Ceratitis capitata</name>
    <name type="common">Mediterranean fruit fly</name>
    <name type="synonym">Tephritis capitata</name>
    <dbReference type="NCBI Taxonomy" id="7213"/>
    <lineage>
        <taxon>Eukaryota</taxon>
        <taxon>Metazoa</taxon>
        <taxon>Ecdysozoa</taxon>
        <taxon>Arthropoda</taxon>
        <taxon>Hexapoda</taxon>
        <taxon>Insecta</taxon>
        <taxon>Pterygota</taxon>
        <taxon>Neoptera</taxon>
        <taxon>Endopterygota</taxon>
        <taxon>Diptera</taxon>
        <taxon>Brachycera</taxon>
        <taxon>Muscomorpha</taxon>
        <taxon>Tephritoidea</taxon>
        <taxon>Tephritidae</taxon>
        <taxon>Ceratitis</taxon>
        <taxon>Ceratitis</taxon>
    </lineage>
</organism>
<evidence type="ECO:0000256" key="1">
    <source>
        <dbReference type="SAM" id="MobiDB-lite"/>
    </source>
</evidence>
<reference evidence="2" key="1">
    <citation type="submission" date="2020-11" db="EMBL/GenBank/DDBJ databases">
        <authorList>
            <person name="Whitehead M."/>
        </authorList>
    </citation>
    <scope>NUCLEOTIDE SEQUENCE</scope>
    <source>
        <strain evidence="2">EGII</strain>
    </source>
</reference>
<accession>A0A811UK55</accession>
<dbReference type="EMBL" id="CAJHJT010000012">
    <property type="protein sequence ID" value="CAD6999130.1"/>
    <property type="molecule type" value="Genomic_DNA"/>
</dbReference>
<sequence length="134" mass="14448">MELPQRYRRFTTDELQSAASNLQSKKSPGPDGVPAEVLKVIKESNIVSSFKDSLVEADRPTSYYPLSCNGLPAPGTAAVGNRNRSTSGSRKMAGGSSSVGFRWSSYFVIGTWSDVDTIVDDCWYWVASSGGEIG</sequence>
<dbReference type="Proteomes" id="UP000606786">
    <property type="component" value="Unassembled WGS sequence"/>
</dbReference>
<keyword evidence="3" id="KW-1185">Reference proteome</keyword>
<feature type="region of interest" description="Disordered" evidence="1">
    <location>
        <begin position="73"/>
        <end position="97"/>
    </location>
</feature>
<evidence type="ECO:0000313" key="2">
    <source>
        <dbReference type="EMBL" id="CAD6999130.1"/>
    </source>
</evidence>
<evidence type="ECO:0000313" key="3">
    <source>
        <dbReference type="Proteomes" id="UP000606786"/>
    </source>
</evidence>
<comment type="caution">
    <text evidence="2">The sequence shown here is derived from an EMBL/GenBank/DDBJ whole genome shotgun (WGS) entry which is preliminary data.</text>
</comment>